<evidence type="ECO:0000259" key="1">
    <source>
        <dbReference type="Pfam" id="PF01738"/>
    </source>
</evidence>
<accession>A0AA36IQF7</accession>
<dbReference type="EMBL" id="CAUJNA010002258">
    <property type="protein sequence ID" value="CAJ1392091.1"/>
    <property type="molecule type" value="Genomic_DNA"/>
</dbReference>
<comment type="caution">
    <text evidence="2">The sequence shown here is derived from an EMBL/GenBank/DDBJ whole genome shotgun (WGS) entry which is preliminary data.</text>
</comment>
<feature type="domain" description="Dienelactone hydrolase" evidence="1">
    <location>
        <begin position="32"/>
        <end position="274"/>
    </location>
</feature>
<dbReference type="PANTHER" id="PTHR17630:SF44">
    <property type="entry name" value="PROTEIN AIM2"/>
    <property type="match status" value="1"/>
</dbReference>
<evidence type="ECO:0000313" key="3">
    <source>
        <dbReference type="Proteomes" id="UP001178507"/>
    </source>
</evidence>
<dbReference type="Gene3D" id="3.40.50.1820">
    <property type="entry name" value="alpha/beta hydrolase"/>
    <property type="match status" value="1"/>
</dbReference>
<sequence>MAAPCCPAGSHGAAPPDDVDLQGSWEKHADLDCYMVGEKEKPSSVIFAFSDVFGVLSGRHRRICDDIAASVPGSLVCLPDLFHGDPIAPDFSDSRFPRMRQKLFMPKMVYRIRYRFGWAQVGPDIQGLVDSLKEQHAVPFMAFGFCYGGYVMAKACTTGFFSAGVGFHPSPIVATLQCQPHNQKMPDLAKEVKCPLLMVPADNDDATVKPGGEFMQLLAASFPTSKSVCYESMLHGWMTRGVGDPVLPQKAGVETIREAHASALKLAVDFFMQHAQHASPVPASSVS</sequence>
<dbReference type="AlphaFoldDB" id="A0AA36IQF7"/>
<reference evidence="2" key="1">
    <citation type="submission" date="2023-08" db="EMBL/GenBank/DDBJ databases">
        <authorList>
            <person name="Chen Y."/>
            <person name="Shah S."/>
            <person name="Dougan E. K."/>
            <person name="Thang M."/>
            <person name="Chan C."/>
        </authorList>
    </citation>
    <scope>NUCLEOTIDE SEQUENCE</scope>
</reference>
<evidence type="ECO:0000313" key="2">
    <source>
        <dbReference type="EMBL" id="CAJ1392091.1"/>
    </source>
</evidence>
<organism evidence="2 3">
    <name type="scientific">Effrenium voratum</name>
    <dbReference type="NCBI Taxonomy" id="2562239"/>
    <lineage>
        <taxon>Eukaryota</taxon>
        <taxon>Sar</taxon>
        <taxon>Alveolata</taxon>
        <taxon>Dinophyceae</taxon>
        <taxon>Suessiales</taxon>
        <taxon>Symbiodiniaceae</taxon>
        <taxon>Effrenium</taxon>
    </lineage>
</organism>
<dbReference type="Pfam" id="PF01738">
    <property type="entry name" value="DLH"/>
    <property type="match status" value="1"/>
</dbReference>
<dbReference type="InterPro" id="IPR029058">
    <property type="entry name" value="AB_hydrolase_fold"/>
</dbReference>
<dbReference type="Proteomes" id="UP001178507">
    <property type="component" value="Unassembled WGS sequence"/>
</dbReference>
<gene>
    <name evidence="2" type="ORF">EVOR1521_LOCUS17281</name>
</gene>
<dbReference type="GO" id="GO:0016787">
    <property type="term" value="F:hydrolase activity"/>
    <property type="evidence" value="ECO:0007669"/>
    <property type="project" value="InterPro"/>
</dbReference>
<name>A0AA36IQF7_9DINO</name>
<proteinExistence type="predicted"/>
<protein>
    <recommendedName>
        <fullName evidence="1">Dienelactone hydrolase domain-containing protein</fullName>
    </recommendedName>
</protein>
<keyword evidence="3" id="KW-1185">Reference proteome</keyword>
<dbReference type="PANTHER" id="PTHR17630">
    <property type="entry name" value="DIENELACTONE HYDROLASE"/>
    <property type="match status" value="1"/>
</dbReference>
<dbReference type="SUPFAM" id="SSF53474">
    <property type="entry name" value="alpha/beta-Hydrolases"/>
    <property type="match status" value="1"/>
</dbReference>
<dbReference type="InterPro" id="IPR002925">
    <property type="entry name" value="Dienelactn_hydro"/>
</dbReference>